<reference evidence="1 2" key="1">
    <citation type="submission" date="2019-01" db="EMBL/GenBank/DDBJ databases">
        <title>Coherence of Microcystis species and biogeography revealed through population genomics.</title>
        <authorList>
            <person name="Perez-Carrascal O.M."/>
            <person name="Terrat Y."/>
            <person name="Giani A."/>
            <person name="Fortin N."/>
            <person name="Tromas N."/>
            <person name="Shapiro B.J."/>
        </authorList>
    </citation>
    <scope>NUCLEOTIDE SEQUENCE [LARGE SCALE GENOMIC DNA]</scope>
    <source>
        <strain evidence="1">Mw_QC_S_20081001_S30D</strain>
    </source>
</reference>
<gene>
    <name evidence="1" type="ORF">EWV75_12620</name>
</gene>
<evidence type="ECO:0000313" key="1">
    <source>
        <dbReference type="EMBL" id="TRU95923.1"/>
    </source>
</evidence>
<dbReference type="AlphaFoldDB" id="A0A552JJF5"/>
<organism evidence="1 2">
    <name type="scientific">Microcystis wesenbergii Mw_QC_S_20081001_S30D</name>
    <dbReference type="NCBI Taxonomy" id="2486245"/>
    <lineage>
        <taxon>Bacteria</taxon>
        <taxon>Bacillati</taxon>
        <taxon>Cyanobacteriota</taxon>
        <taxon>Cyanophyceae</taxon>
        <taxon>Oscillatoriophycideae</taxon>
        <taxon>Chroococcales</taxon>
        <taxon>Microcystaceae</taxon>
        <taxon>Microcystis</taxon>
    </lineage>
</organism>
<dbReference type="EMBL" id="SFAT01000127">
    <property type="protein sequence ID" value="TRU95923.1"/>
    <property type="molecule type" value="Genomic_DNA"/>
</dbReference>
<comment type="caution">
    <text evidence="1">The sequence shown here is derived from an EMBL/GenBank/DDBJ whole genome shotgun (WGS) entry which is preliminary data.</text>
</comment>
<name>A0A552JJF5_9CHRO</name>
<sequence length="61" mass="6837">MLFPKNLLFLSPNSLIFQITHTKSVFNSVINSQVMDSFSLLLTPRSPIPSKQDLVSPEFGN</sequence>
<protein>
    <submittedName>
        <fullName evidence="1">Uncharacterized protein</fullName>
    </submittedName>
</protein>
<proteinExistence type="predicted"/>
<accession>A0A552JJF5</accession>
<dbReference type="Proteomes" id="UP000320523">
    <property type="component" value="Unassembled WGS sequence"/>
</dbReference>
<evidence type="ECO:0000313" key="2">
    <source>
        <dbReference type="Proteomes" id="UP000320523"/>
    </source>
</evidence>